<proteinExistence type="predicted"/>
<feature type="domain" description="Outer membrane protein beta-barrel" evidence="5">
    <location>
        <begin position="386"/>
        <end position="790"/>
    </location>
</feature>
<dbReference type="Proteomes" id="UP000190367">
    <property type="component" value="Unassembled WGS sequence"/>
</dbReference>
<evidence type="ECO:0000256" key="3">
    <source>
        <dbReference type="ARBA" id="ARBA00023237"/>
    </source>
</evidence>
<dbReference type="SUPFAM" id="SSF49478">
    <property type="entry name" value="Cna protein B-type domain"/>
    <property type="match status" value="1"/>
</dbReference>
<dbReference type="PANTHER" id="PTHR40980:SF4">
    <property type="entry name" value="TONB-DEPENDENT RECEPTOR-LIKE BETA-BARREL DOMAIN-CONTAINING PROTEIN"/>
    <property type="match status" value="1"/>
</dbReference>
<keyword evidence="2" id="KW-0472">Membrane</keyword>
<keyword evidence="3" id="KW-0998">Cell outer membrane</keyword>
<evidence type="ECO:0000313" key="7">
    <source>
        <dbReference type="Proteomes" id="UP000190367"/>
    </source>
</evidence>
<reference evidence="7" key="1">
    <citation type="submission" date="2017-02" db="EMBL/GenBank/DDBJ databases">
        <authorList>
            <person name="Varghese N."/>
            <person name="Submissions S."/>
        </authorList>
    </citation>
    <scope>NUCLEOTIDE SEQUENCE [LARGE SCALE GENOMIC DNA]</scope>
    <source>
        <strain evidence="7">DSM 22224</strain>
    </source>
</reference>
<dbReference type="InterPro" id="IPR041700">
    <property type="entry name" value="OMP_b-brl_3"/>
</dbReference>
<protein>
    <submittedName>
        <fullName evidence="6">Outer membrane receptor proteins, mostly Fe transport</fullName>
    </submittedName>
</protein>
<dbReference type="STRING" id="634771.SAMN04488128_104428"/>
<feature type="chain" id="PRO_5011984294" evidence="4">
    <location>
        <begin position="23"/>
        <end position="815"/>
    </location>
</feature>
<evidence type="ECO:0000256" key="1">
    <source>
        <dbReference type="ARBA" id="ARBA00004442"/>
    </source>
</evidence>
<evidence type="ECO:0000256" key="2">
    <source>
        <dbReference type="ARBA" id="ARBA00023136"/>
    </source>
</evidence>
<keyword evidence="4" id="KW-0732">Signal</keyword>
<dbReference type="RefSeq" id="WP_078671778.1">
    <property type="nucleotide sequence ID" value="NZ_FUWZ01000004.1"/>
</dbReference>
<keyword evidence="6" id="KW-0675">Receptor</keyword>
<dbReference type="Pfam" id="PF14905">
    <property type="entry name" value="OMP_b-brl_3"/>
    <property type="match status" value="1"/>
</dbReference>
<organism evidence="6 7">
    <name type="scientific">Chitinophaga eiseniae</name>
    <dbReference type="NCBI Taxonomy" id="634771"/>
    <lineage>
        <taxon>Bacteria</taxon>
        <taxon>Pseudomonadati</taxon>
        <taxon>Bacteroidota</taxon>
        <taxon>Chitinophagia</taxon>
        <taxon>Chitinophagales</taxon>
        <taxon>Chitinophagaceae</taxon>
        <taxon>Chitinophaga</taxon>
    </lineage>
</organism>
<feature type="signal peptide" evidence="4">
    <location>
        <begin position="1"/>
        <end position="22"/>
    </location>
</feature>
<evidence type="ECO:0000313" key="6">
    <source>
        <dbReference type="EMBL" id="SKA38403.1"/>
    </source>
</evidence>
<dbReference type="Gene3D" id="2.60.40.10">
    <property type="entry name" value="Immunoglobulins"/>
    <property type="match status" value="1"/>
</dbReference>
<dbReference type="OrthoDB" id="905812at2"/>
<accession>A0A1T4TD88</accession>
<comment type="subcellular location">
    <subcellularLocation>
        <location evidence="1">Cell outer membrane</location>
    </subcellularLocation>
</comment>
<sequence>MKRSYMFTFALLICVTTYINKAVSQTGNTFYSIKGTFATADNTPARDVVVQLLQATDKKLVKLEYTDAQGNFSFDHLPAGQYLLATQSMAYAPWLSAAVTLNKHLQLGILRLQPATTTLKEATVTASKPFIQQQYDKTTLNVAGSISAAGSTALEVLEKAPGITIDQNDNIAMRGRQGVQVMMDGKLVPMSGQELANLLRNLSANQIEKIDLITNPSARYDAAGNAGIIDIRLRKSHQSGTSGNMSLSYGQGIYPKITPSLNFNSKSKQLNIFGSYSYNYRELMNDLDIERQFYNAADQYSGGINYDNFFKLGFNNHNARLGADYNVSPDITIGIVANGIFNKGDIRSSSLAESFDVQQQPTSSFVTKGDNHPQRNNGSINLNYKHKLDTSGKELSVDLDYARFSNDELQNYHTSYFDLQQTPAKPDYRLFGNLSGDLSIKSLKADYSQPLKGIGAQLEAGIKSSWVKADNDVQFYDRSSGTDIPDTGKSNRFKYDENINAAYLNASKKWTHLSVQLGLRVENTIAKGLQVTNKENFDRNYTQFFPSGYVGYMFNKTHDLGVSVSRRINRPSYRELNPFKVFLDPLTYSTGNPYLKPEITNAFELTHTYKEKYITKIGFSTTTDNILTVLSPDKEPNSVIQTGHNLARYNYYNLSFSVPFSVGKWLNSSNEALAYYGEYKGDLANTHLNASRVSFNLNSINSITIDPNTSMEVTATYNSRTYYGFLDVKGVWFMGIGAQRQLWKKKASLRLNLSDVFFTNYTNAITRLTGYGETFFQRRDSRVLTLTFNYKFGGSTSGGGNRKAGGAEEEKRRAG</sequence>
<dbReference type="InterPro" id="IPR036942">
    <property type="entry name" value="Beta-barrel_TonB_sf"/>
</dbReference>
<evidence type="ECO:0000256" key="4">
    <source>
        <dbReference type="SAM" id="SignalP"/>
    </source>
</evidence>
<dbReference type="EMBL" id="FUWZ01000004">
    <property type="protein sequence ID" value="SKA38403.1"/>
    <property type="molecule type" value="Genomic_DNA"/>
</dbReference>
<dbReference type="InterPro" id="IPR037066">
    <property type="entry name" value="Plug_dom_sf"/>
</dbReference>
<keyword evidence="7" id="KW-1185">Reference proteome</keyword>
<dbReference type="GO" id="GO:0009279">
    <property type="term" value="C:cell outer membrane"/>
    <property type="evidence" value="ECO:0007669"/>
    <property type="project" value="UniProtKB-SubCell"/>
</dbReference>
<name>A0A1T4TD88_9BACT</name>
<gene>
    <name evidence="6" type="ORF">SAMN04488128_104428</name>
</gene>
<dbReference type="Gene3D" id="2.170.130.10">
    <property type="entry name" value="TonB-dependent receptor, plug domain"/>
    <property type="match status" value="1"/>
</dbReference>
<dbReference type="Gene3D" id="2.40.170.20">
    <property type="entry name" value="TonB-dependent receptor, beta-barrel domain"/>
    <property type="match status" value="1"/>
</dbReference>
<dbReference type="SUPFAM" id="SSF56935">
    <property type="entry name" value="Porins"/>
    <property type="match status" value="1"/>
</dbReference>
<dbReference type="PANTHER" id="PTHR40980">
    <property type="entry name" value="PLUG DOMAIN-CONTAINING PROTEIN"/>
    <property type="match status" value="1"/>
</dbReference>
<dbReference type="AlphaFoldDB" id="A0A1T4TD88"/>
<dbReference type="InterPro" id="IPR013783">
    <property type="entry name" value="Ig-like_fold"/>
</dbReference>
<evidence type="ECO:0000259" key="5">
    <source>
        <dbReference type="Pfam" id="PF14905"/>
    </source>
</evidence>